<evidence type="ECO:0000313" key="3">
    <source>
        <dbReference type="Proteomes" id="UP000182827"/>
    </source>
</evidence>
<gene>
    <name evidence="2" type="ORF">SAMN05444586_102231</name>
</gene>
<keyword evidence="3" id="KW-1185">Reference proteome</keyword>
<proteinExistence type="predicted"/>
<name>A0A1I6V8Y7_9GAMM</name>
<evidence type="ECO:0008006" key="4">
    <source>
        <dbReference type="Google" id="ProtNLM"/>
    </source>
</evidence>
<keyword evidence="1" id="KW-0732">Signal</keyword>
<sequence length="115" mass="12851">MNKIFLTCLVVVCSSISNAKVETVKLEDCKDNADLLGYVTSIQGICGLHVDQQSKLMQYINQTNRKCIATYGEKSMANATKMGIFSVKAEMDDVGRNSTCARALQDYSEFFDFKR</sequence>
<evidence type="ECO:0000313" key="2">
    <source>
        <dbReference type="EMBL" id="SFT10233.1"/>
    </source>
</evidence>
<dbReference type="Proteomes" id="UP000182827">
    <property type="component" value="Unassembled WGS sequence"/>
</dbReference>
<feature type="chain" id="PRO_5010315278" description="TrbM protein" evidence="1">
    <location>
        <begin position="20"/>
        <end position="115"/>
    </location>
</feature>
<dbReference type="AlphaFoldDB" id="A0A1I6V8Y7"/>
<feature type="signal peptide" evidence="1">
    <location>
        <begin position="1"/>
        <end position="19"/>
    </location>
</feature>
<organism evidence="2 3">
    <name type="scientific">Acinetobacter bohemicus</name>
    <dbReference type="NCBI Taxonomy" id="1435036"/>
    <lineage>
        <taxon>Bacteria</taxon>
        <taxon>Pseudomonadati</taxon>
        <taxon>Pseudomonadota</taxon>
        <taxon>Gammaproteobacteria</taxon>
        <taxon>Moraxellales</taxon>
        <taxon>Moraxellaceae</taxon>
        <taxon>Acinetobacter</taxon>
    </lineage>
</organism>
<accession>A0A1I6V8Y7</accession>
<protein>
    <recommendedName>
        <fullName evidence="4">TrbM protein</fullName>
    </recommendedName>
</protein>
<reference evidence="3" key="1">
    <citation type="submission" date="2016-10" db="EMBL/GenBank/DDBJ databases">
        <authorList>
            <person name="Varghese N."/>
            <person name="Submissions S."/>
        </authorList>
    </citation>
    <scope>NUCLEOTIDE SEQUENCE [LARGE SCALE GENOMIC DNA]</scope>
    <source>
        <strain evidence="3">ANC 5076</strain>
    </source>
</reference>
<dbReference type="RefSeq" id="WP_074947136.1">
    <property type="nucleotide sequence ID" value="NZ_FOZU01000022.1"/>
</dbReference>
<evidence type="ECO:0000256" key="1">
    <source>
        <dbReference type="SAM" id="SignalP"/>
    </source>
</evidence>
<dbReference type="EMBL" id="FOZU01000022">
    <property type="protein sequence ID" value="SFT10233.1"/>
    <property type="molecule type" value="Genomic_DNA"/>
</dbReference>